<reference evidence="1 2" key="1">
    <citation type="journal article" date="2019" name="Int. J. Syst. Evol. Microbiol.">
        <title>The Global Catalogue of Microorganisms (GCM) 10K type strain sequencing project: providing services to taxonomists for standard genome sequencing and annotation.</title>
        <authorList>
            <consortium name="The Broad Institute Genomics Platform"/>
            <consortium name="The Broad Institute Genome Sequencing Center for Infectious Disease"/>
            <person name="Wu L."/>
            <person name="Ma J."/>
        </authorList>
    </citation>
    <scope>NUCLEOTIDE SEQUENCE [LARGE SCALE GENOMIC DNA]</scope>
    <source>
        <strain evidence="1 2">JCM 4542</strain>
    </source>
</reference>
<proteinExistence type="predicted"/>
<evidence type="ECO:0000313" key="2">
    <source>
        <dbReference type="Proteomes" id="UP001500886"/>
    </source>
</evidence>
<sequence length="265" mass="29846">MALDPYLGRPDRALPLHSLAGLLPTHHTGTTENPDGPGGVPGLRLLGIDEHGLHIGMVGTDASATLTGPTPDRWRSLLDKHRAWCRENDLTPLWDTAYLSEPEAAYRAKEAEWHRILADSAWLGSGLLRRIGLFHTVVSPFCLRYWFDGVDWKVELKYEHGVALHHDELVQYLTHPSWGLPLRVHHRHCECRPCDCDGGRERICWIELAPTTQHRGGISFRFRSTDRDRDHSAVHAKLVSSGAPKSWLERALPQHQQKTSETAAV</sequence>
<protein>
    <submittedName>
        <fullName evidence="1">Uncharacterized protein</fullName>
    </submittedName>
</protein>
<gene>
    <name evidence="1" type="ORF">GCM10010315_34020</name>
</gene>
<keyword evidence="2" id="KW-1185">Reference proteome</keyword>
<dbReference type="Proteomes" id="UP001500886">
    <property type="component" value="Unassembled WGS sequence"/>
</dbReference>
<dbReference type="RefSeq" id="WP_344436168.1">
    <property type="nucleotide sequence ID" value="NZ_BAAASL010000011.1"/>
</dbReference>
<accession>A0ABN3TUR7</accession>
<organism evidence="1 2">
    <name type="scientific">Streptomyces luteosporeus</name>
    <dbReference type="NCBI Taxonomy" id="173856"/>
    <lineage>
        <taxon>Bacteria</taxon>
        <taxon>Bacillati</taxon>
        <taxon>Actinomycetota</taxon>
        <taxon>Actinomycetes</taxon>
        <taxon>Kitasatosporales</taxon>
        <taxon>Streptomycetaceae</taxon>
        <taxon>Streptomyces</taxon>
    </lineage>
</organism>
<dbReference type="EMBL" id="BAAASL010000011">
    <property type="protein sequence ID" value="GAA2718484.1"/>
    <property type="molecule type" value="Genomic_DNA"/>
</dbReference>
<name>A0ABN3TUR7_9ACTN</name>
<evidence type="ECO:0000313" key="1">
    <source>
        <dbReference type="EMBL" id="GAA2718484.1"/>
    </source>
</evidence>
<comment type="caution">
    <text evidence="1">The sequence shown here is derived from an EMBL/GenBank/DDBJ whole genome shotgun (WGS) entry which is preliminary data.</text>
</comment>